<comment type="catalytic activity">
    <reaction evidence="5">
        <text>glyoxylate + acetyl-CoA + H2O = (S)-malate + CoA + H(+)</text>
        <dbReference type="Rhea" id="RHEA:18181"/>
        <dbReference type="ChEBI" id="CHEBI:15377"/>
        <dbReference type="ChEBI" id="CHEBI:15378"/>
        <dbReference type="ChEBI" id="CHEBI:15589"/>
        <dbReference type="ChEBI" id="CHEBI:36655"/>
        <dbReference type="ChEBI" id="CHEBI:57287"/>
        <dbReference type="ChEBI" id="CHEBI:57288"/>
        <dbReference type="EC" id="2.3.3.9"/>
    </reaction>
</comment>
<evidence type="ECO:0000313" key="9">
    <source>
        <dbReference type="EMBL" id="KAK0173275.1"/>
    </source>
</evidence>
<dbReference type="Proteomes" id="UP001168990">
    <property type="component" value="Unassembled WGS sequence"/>
</dbReference>
<gene>
    <name evidence="9" type="ORF">PV328_006497</name>
</gene>
<evidence type="ECO:0000256" key="6">
    <source>
        <dbReference type="PIRSR" id="PIRSR001363-1"/>
    </source>
</evidence>
<dbReference type="Gene3D" id="3.20.20.360">
    <property type="entry name" value="Malate synthase, domain 3"/>
    <property type="match status" value="1"/>
</dbReference>
<evidence type="ECO:0000256" key="4">
    <source>
        <dbReference type="ARBA" id="ARBA00022679"/>
    </source>
</evidence>
<comment type="caution">
    <text evidence="9">The sequence shown here is derived from an EMBL/GenBank/DDBJ whole genome shotgun (WGS) entry which is preliminary data.</text>
</comment>
<proteinExistence type="predicted"/>
<protein>
    <recommendedName>
        <fullName evidence="1">malate synthase</fullName>
        <ecNumber evidence="1">2.3.3.9</ecNumber>
    </recommendedName>
</protein>
<dbReference type="InterPro" id="IPR046363">
    <property type="entry name" value="MS_N_TIM-barrel_dom"/>
</dbReference>
<evidence type="ECO:0000259" key="8">
    <source>
        <dbReference type="Pfam" id="PF20659"/>
    </source>
</evidence>
<accession>A0AA39KTK4</accession>
<dbReference type="GO" id="GO:0006099">
    <property type="term" value="P:tricarboxylic acid cycle"/>
    <property type="evidence" value="ECO:0007669"/>
    <property type="project" value="UniProtKB-KW"/>
</dbReference>
<dbReference type="FunFam" id="1.20.1220.12:FF:000001">
    <property type="entry name" value="Malate synthase"/>
    <property type="match status" value="1"/>
</dbReference>
<dbReference type="AlphaFoldDB" id="A0AA39KTK4"/>
<evidence type="ECO:0000313" key="10">
    <source>
        <dbReference type="Proteomes" id="UP001168990"/>
    </source>
</evidence>
<dbReference type="PIRSF" id="PIRSF001363">
    <property type="entry name" value="Malate_synth"/>
    <property type="match status" value="1"/>
</dbReference>
<feature type="active site" description="Proton donor" evidence="6">
    <location>
        <position position="464"/>
    </location>
</feature>
<sequence>MANMDSHLLAYIPQLESSMKNSSISVRNVYLSSAPKGLDKEFNDLLTDDAIEFLIDLAVNFEDCVNNLYNNRLQSKSQLRKNLNIPKFAKSHYHNDDWQITPVNNRLKNRHLDLGDVSPSNLAHFTAALHANVQGIQVDFDDGHCPTWFNQIHGLHNVLKVVQNLLPNVPDISNLPILMMRPRAWNMIEHNMSVNGKEIPGPLFDFGLLIFHNGKKLYEQNCGPCFYLSKLESYHEARLWNDIFIWSEMRLQIPHGNIKACVLIENILSAFEMDQILYELRHHSLGLNCGIWDYAASIIAKFGGHKSYLLPDRNKYVNMNQRFLKKYMQLVVKICHRRGAHATGGMIAQVLSNDNNSQLNTNILRRISDAKISEIKNGIDGFIIYDIRLVEAMNYLWKQHEGLFENQINFLGIKEEITEKDLLALPQGGVTINGLRHNISVTILFINNWLNGKGHFVYKGAVEDSATAEISRSQIWQWIQHGAKLEDNGEIITRQLVKYQTDIVLNDILHTESVNFEMRKSLDVAIDLFFYLINQRNFPDFITTFISNTYPFRKLHSHL</sequence>
<feature type="domain" description="Malate synthase C-terminal" evidence="8">
    <location>
        <begin position="431"/>
        <end position="546"/>
    </location>
</feature>
<dbReference type="FunFam" id="3.20.20.360:FF:000001">
    <property type="entry name" value="Malate synthase"/>
    <property type="match status" value="1"/>
</dbReference>
<dbReference type="Pfam" id="PF01274">
    <property type="entry name" value="MS_TIM-barrel"/>
    <property type="match status" value="1"/>
</dbReference>
<dbReference type="EC" id="2.3.3.9" evidence="1"/>
<evidence type="ECO:0000259" key="7">
    <source>
        <dbReference type="Pfam" id="PF01274"/>
    </source>
</evidence>
<dbReference type="InterPro" id="IPR048355">
    <property type="entry name" value="MS_C"/>
</dbReference>
<dbReference type="SUPFAM" id="SSF51645">
    <property type="entry name" value="Malate synthase G"/>
    <property type="match status" value="1"/>
</dbReference>
<keyword evidence="4" id="KW-0808">Transferase</keyword>
<keyword evidence="3" id="KW-0816">Tricarboxylic acid cycle</keyword>
<evidence type="ECO:0000256" key="5">
    <source>
        <dbReference type="ARBA" id="ARBA00047918"/>
    </source>
</evidence>
<dbReference type="InterPro" id="IPR001465">
    <property type="entry name" value="Malate_synthase_TIM"/>
</dbReference>
<keyword evidence="2" id="KW-0329">Glyoxylate bypass</keyword>
<reference evidence="9" key="2">
    <citation type="submission" date="2023-03" db="EMBL/GenBank/DDBJ databases">
        <authorList>
            <person name="Inwood S.N."/>
            <person name="Skelly J.G."/>
            <person name="Guhlin J."/>
            <person name="Harrop T.W.R."/>
            <person name="Goldson S.G."/>
            <person name="Dearden P.K."/>
        </authorList>
    </citation>
    <scope>NUCLEOTIDE SEQUENCE</scope>
    <source>
        <strain evidence="9">Irish</strain>
        <tissue evidence="9">Whole body</tissue>
    </source>
</reference>
<reference evidence="9" key="1">
    <citation type="journal article" date="2023" name="bioRxiv">
        <title>Scaffold-level genome assemblies of two parasitoid biocontrol wasps reveal the parthenogenesis mechanism and an associated novel virus.</title>
        <authorList>
            <person name="Inwood S."/>
            <person name="Skelly J."/>
            <person name="Guhlin J."/>
            <person name="Harrop T."/>
            <person name="Goldson S."/>
            <person name="Dearden P."/>
        </authorList>
    </citation>
    <scope>NUCLEOTIDE SEQUENCE</scope>
    <source>
        <strain evidence="9">Irish</strain>
        <tissue evidence="9">Whole body</tissue>
    </source>
</reference>
<feature type="active site" description="Proton acceptor" evidence="6">
    <location>
        <position position="181"/>
    </location>
</feature>
<evidence type="ECO:0000256" key="1">
    <source>
        <dbReference type="ARBA" id="ARBA00012636"/>
    </source>
</evidence>
<dbReference type="PANTHER" id="PTHR42902:SF2">
    <property type="entry name" value="MALATE SYNTHASE"/>
    <property type="match status" value="1"/>
</dbReference>
<dbReference type="GO" id="GO:0006097">
    <property type="term" value="P:glyoxylate cycle"/>
    <property type="evidence" value="ECO:0007669"/>
    <property type="project" value="UniProtKB-KW"/>
</dbReference>
<dbReference type="PANTHER" id="PTHR42902">
    <property type="entry name" value="MALATE SYNTHASE"/>
    <property type="match status" value="1"/>
</dbReference>
<dbReference type="GO" id="GO:0004474">
    <property type="term" value="F:malate synthase activity"/>
    <property type="evidence" value="ECO:0007669"/>
    <property type="project" value="UniProtKB-EC"/>
</dbReference>
<dbReference type="InterPro" id="IPR044856">
    <property type="entry name" value="Malate_synth_C_sf"/>
</dbReference>
<dbReference type="InterPro" id="IPR006252">
    <property type="entry name" value="Malate_synthA"/>
</dbReference>
<organism evidence="9 10">
    <name type="scientific">Microctonus aethiopoides</name>
    <dbReference type="NCBI Taxonomy" id="144406"/>
    <lineage>
        <taxon>Eukaryota</taxon>
        <taxon>Metazoa</taxon>
        <taxon>Ecdysozoa</taxon>
        <taxon>Arthropoda</taxon>
        <taxon>Hexapoda</taxon>
        <taxon>Insecta</taxon>
        <taxon>Pterygota</taxon>
        <taxon>Neoptera</taxon>
        <taxon>Endopterygota</taxon>
        <taxon>Hymenoptera</taxon>
        <taxon>Apocrita</taxon>
        <taxon>Ichneumonoidea</taxon>
        <taxon>Braconidae</taxon>
        <taxon>Euphorinae</taxon>
        <taxon>Microctonus</taxon>
    </lineage>
</organism>
<dbReference type="InterPro" id="IPR011076">
    <property type="entry name" value="Malate_synth_sf"/>
</dbReference>
<evidence type="ECO:0000256" key="2">
    <source>
        <dbReference type="ARBA" id="ARBA00022435"/>
    </source>
</evidence>
<evidence type="ECO:0000256" key="3">
    <source>
        <dbReference type="ARBA" id="ARBA00022532"/>
    </source>
</evidence>
<keyword evidence="10" id="KW-1185">Reference proteome</keyword>
<dbReference type="Gene3D" id="1.20.1220.12">
    <property type="entry name" value="Malate synthase, domain III"/>
    <property type="match status" value="1"/>
</dbReference>
<dbReference type="GO" id="GO:0005737">
    <property type="term" value="C:cytoplasm"/>
    <property type="evidence" value="ECO:0007669"/>
    <property type="project" value="TreeGrafter"/>
</dbReference>
<dbReference type="Pfam" id="PF20659">
    <property type="entry name" value="MS_C"/>
    <property type="match status" value="1"/>
</dbReference>
<feature type="domain" description="Malate synthase TIM barrel" evidence="7">
    <location>
        <begin position="178"/>
        <end position="424"/>
    </location>
</feature>
<name>A0AA39KTK4_9HYME</name>
<dbReference type="EMBL" id="JAQQBS010000002">
    <property type="protein sequence ID" value="KAK0173275.1"/>
    <property type="molecule type" value="Genomic_DNA"/>
</dbReference>